<keyword evidence="2" id="KW-1003">Cell membrane</keyword>
<evidence type="ECO:0000256" key="6">
    <source>
        <dbReference type="SAM" id="MobiDB-lite"/>
    </source>
</evidence>
<feature type="transmembrane region" description="Helical" evidence="7">
    <location>
        <begin position="398"/>
        <end position="423"/>
    </location>
</feature>
<evidence type="ECO:0000313" key="9">
    <source>
        <dbReference type="EMBL" id="QKD46216.1"/>
    </source>
</evidence>
<accession>A0A858ZYU9</accession>
<dbReference type="InterPro" id="IPR036259">
    <property type="entry name" value="MFS_trans_sf"/>
</dbReference>
<name>A0A858ZYU9_9BURK</name>
<dbReference type="PANTHER" id="PTHR43124">
    <property type="entry name" value="PURINE EFFLUX PUMP PBUE"/>
    <property type="match status" value="1"/>
</dbReference>
<evidence type="ECO:0000259" key="8">
    <source>
        <dbReference type="PROSITE" id="PS50850"/>
    </source>
</evidence>
<evidence type="ECO:0000256" key="7">
    <source>
        <dbReference type="SAM" id="Phobius"/>
    </source>
</evidence>
<keyword evidence="4 7" id="KW-1133">Transmembrane helix</keyword>
<dbReference type="InterPro" id="IPR020846">
    <property type="entry name" value="MFS_dom"/>
</dbReference>
<sequence length="458" mass="48641">MRPCCCRPSRRCGSTLGHGSATPAAEAGKRHAPGNRGRVPQFPVTAFPTPSATAPSRTRPLWVMLLALLSGFALSQAYRTVTAIVAQGLQQDFGLSAQSLGAFAGLFGLSFGVAQLLMGITMDRYGLRPTVLACAPLSVAGAALSALAPSQDWLMLGQILIGVGCSPAFLACTLFISRHFPGERFAFFSGLSLGMGGLGLMLTGTPLAWVVQHWGWRTGFGILAALNALSWLVILALVHEPVEPDIPPRSQESWGRSLRGLAELFTLPHTWGILVLGMSCYAAFLSLRGLWLGPLLINRFGFSLVDSGNVALVLSLISLFAPGIFGRLDPGPLRRRAWVANASLLMAAMFAVMAVLQHAGATVALMIGLGMLWGFYTLQYTDVRSSYPPEMTGRALSLFTMAMFLGVALMQSATGLVAAWATGLGVEPYRAVLLAIAGWLALASLAFRVLPASPLLRR</sequence>
<evidence type="ECO:0000256" key="4">
    <source>
        <dbReference type="ARBA" id="ARBA00022989"/>
    </source>
</evidence>
<evidence type="ECO:0000256" key="3">
    <source>
        <dbReference type="ARBA" id="ARBA00022692"/>
    </source>
</evidence>
<feature type="transmembrane region" description="Helical" evidence="7">
    <location>
        <begin position="304"/>
        <end position="325"/>
    </location>
</feature>
<organism evidence="9 10">
    <name type="scientific">Alicycliphilus denitrificans</name>
    <dbReference type="NCBI Taxonomy" id="179636"/>
    <lineage>
        <taxon>Bacteria</taxon>
        <taxon>Pseudomonadati</taxon>
        <taxon>Pseudomonadota</taxon>
        <taxon>Betaproteobacteria</taxon>
        <taxon>Burkholderiales</taxon>
        <taxon>Comamonadaceae</taxon>
        <taxon>Alicycliphilus</taxon>
    </lineage>
</organism>
<feature type="transmembrane region" description="Helical" evidence="7">
    <location>
        <begin position="260"/>
        <end position="284"/>
    </location>
</feature>
<feature type="transmembrane region" description="Helical" evidence="7">
    <location>
        <begin position="185"/>
        <end position="208"/>
    </location>
</feature>
<gene>
    <name evidence="9" type="ORF">HF896_01030</name>
</gene>
<evidence type="ECO:0000256" key="5">
    <source>
        <dbReference type="ARBA" id="ARBA00023136"/>
    </source>
</evidence>
<evidence type="ECO:0000256" key="2">
    <source>
        <dbReference type="ARBA" id="ARBA00022475"/>
    </source>
</evidence>
<proteinExistence type="predicted"/>
<dbReference type="Proteomes" id="UP000500755">
    <property type="component" value="Chromosome"/>
</dbReference>
<dbReference type="GO" id="GO:0022857">
    <property type="term" value="F:transmembrane transporter activity"/>
    <property type="evidence" value="ECO:0007669"/>
    <property type="project" value="InterPro"/>
</dbReference>
<feature type="transmembrane region" description="Helical" evidence="7">
    <location>
        <begin position="337"/>
        <end position="355"/>
    </location>
</feature>
<keyword evidence="3 7" id="KW-0812">Transmembrane</keyword>
<evidence type="ECO:0000256" key="1">
    <source>
        <dbReference type="ARBA" id="ARBA00004651"/>
    </source>
</evidence>
<feature type="transmembrane region" description="Helical" evidence="7">
    <location>
        <begin position="220"/>
        <end position="239"/>
    </location>
</feature>
<comment type="subcellular location">
    <subcellularLocation>
        <location evidence="1">Cell membrane</location>
        <topology evidence="1">Multi-pass membrane protein</topology>
    </subcellularLocation>
</comment>
<evidence type="ECO:0000313" key="10">
    <source>
        <dbReference type="Proteomes" id="UP000500755"/>
    </source>
</evidence>
<dbReference type="InterPro" id="IPR050189">
    <property type="entry name" value="MFS_Efflux_Transporters"/>
</dbReference>
<protein>
    <submittedName>
        <fullName evidence="9">MFS transporter</fullName>
    </submittedName>
</protein>
<dbReference type="GO" id="GO:0005886">
    <property type="term" value="C:plasma membrane"/>
    <property type="evidence" value="ECO:0007669"/>
    <property type="project" value="UniProtKB-SubCell"/>
</dbReference>
<reference evidence="9 10" key="1">
    <citation type="submission" date="2020-05" db="EMBL/GenBank/DDBJ databases">
        <title>Complete genome sequence of Alicycliphilus denitrificans DP3.</title>
        <authorList>
            <person name="Chen X."/>
        </authorList>
    </citation>
    <scope>NUCLEOTIDE SEQUENCE [LARGE SCALE GENOMIC DNA]</scope>
    <source>
        <strain evidence="9 10">DP3</strain>
    </source>
</reference>
<feature type="domain" description="Major facilitator superfamily (MFS) profile" evidence="8">
    <location>
        <begin position="63"/>
        <end position="455"/>
    </location>
</feature>
<dbReference type="CDD" id="cd06174">
    <property type="entry name" value="MFS"/>
    <property type="match status" value="1"/>
</dbReference>
<dbReference type="Gene3D" id="1.20.1250.20">
    <property type="entry name" value="MFS general substrate transporter like domains"/>
    <property type="match status" value="1"/>
</dbReference>
<feature type="transmembrane region" description="Helical" evidence="7">
    <location>
        <begin position="130"/>
        <end position="148"/>
    </location>
</feature>
<dbReference type="PANTHER" id="PTHR43124:SF3">
    <property type="entry name" value="CHLORAMPHENICOL EFFLUX PUMP RV0191"/>
    <property type="match status" value="1"/>
</dbReference>
<dbReference type="PROSITE" id="PS50850">
    <property type="entry name" value="MFS"/>
    <property type="match status" value="1"/>
</dbReference>
<keyword evidence="5 7" id="KW-0472">Membrane</keyword>
<feature type="transmembrane region" description="Helical" evidence="7">
    <location>
        <begin position="61"/>
        <end position="78"/>
    </location>
</feature>
<feature type="region of interest" description="Disordered" evidence="6">
    <location>
        <begin position="12"/>
        <end position="42"/>
    </location>
</feature>
<dbReference type="SUPFAM" id="SSF103473">
    <property type="entry name" value="MFS general substrate transporter"/>
    <property type="match status" value="1"/>
</dbReference>
<dbReference type="Pfam" id="PF07690">
    <property type="entry name" value="MFS_1"/>
    <property type="match status" value="1"/>
</dbReference>
<dbReference type="EMBL" id="CP051298">
    <property type="protein sequence ID" value="QKD46216.1"/>
    <property type="molecule type" value="Genomic_DNA"/>
</dbReference>
<dbReference type="InterPro" id="IPR011701">
    <property type="entry name" value="MFS"/>
</dbReference>
<feature type="transmembrane region" description="Helical" evidence="7">
    <location>
        <begin position="98"/>
        <end position="118"/>
    </location>
</feature>
<feature type="transmembrane region" description="Helical" evidence="7">
    <location>
        <begin position="361"/>
        <end position="378"/>
    </location>
</feature>
<feature type="transmembrane region" description="Helical" evidence="7">
    <location>
        <begin position="154"/>
        <end position="176"/>
    </location>
</feature>
<dbReference type="AlphaFoldDB" id="A0A858ZYU9"/>
<feature type="transmembrane region" description="Helical" evidence="7">
    <location>
        <begin position="429"/>
        <end position="450"/>
    </location>
</feature>